<keyword evidence="1 2" id="KW-0694">RNA-binding</keyword>
<dbReference type="PROSITE" id="PS50137">
    <property type="entry name" value="DS_RBD"/>
    <property type="match status" value="1"/>
</dbReference>
<dbReference type="SUPFAM" id="SSF69065">
    <property type="entry name" value="RNase III domain-like"/>
    <property type="match status" value="1"/>
</dbReference>
<dbReference type="Pfam" id="PF00636">
    <property type="entry name" value="Ribonuclease_3"/>
    <property type="match status" value="1"/>
</dbReference>
<sequence>MENNIENFDPSLVYFGERGQDFKKMIRSILSLGMSDEYIPYLTTPESLNTYNTAFTSRGADDKNNYEMFEQLGDVSVNKFIVNYMYKRFPQLRNPNGVDVVAKLKIKYASKNQLQMLSESLDMWRFITATYDERTNKKKPLLEDTFESFFGATEWLIDSFIEDIALKQGNNTTYVGVGYNIINGILTTLFDKINISLKYENLVDAKTRFNEVIAEQKSIIGDVKYEDEYKNGKHTSRIYRYPPNSNLKELLGIGTGTLKRDAQEQAASRALETLALKHNIIKEAPDRFKAFM</sequence>
<dbReference type="GO" id="GO:0006396">
    <property type="term" value="P:RNA processing"/>
    <property type="evidence" value="ECO:0007669"/>
    <property type="project" value="InterPro"/>
</dbReference>
<feature type="domain" description="RNase III" evidence="4">
    <location>
        <begin position="32"/>
        <end position="152"/>
    </location>
</feature>
<dbReference type="SUPFAM" id="SSF54768">
    <property type="entry name" value="dsRNA-binding domain-like"/>
    <property type="match status" value="1"/>
</dbReference>
<protein>
    <submittedName>
        <fullName evidence="5">RNase III</fullName>
    </submittedName>
</protein>
<dbReference type="PROSITE" id="PS50142">
    <property type="entry name" value="RNASE_3_2"/>
    <property type="match status" value="1"/>
</dbReference>
<dbReference type="InterPro" id="IPR036389">
    <property type="entry name" value="RNase_III_sf"/>
</dbReference>
<dbReference type="Gene3D" id="1.10.1520.10">
    <property type="entry name" value="Ribonuclease III domain"/>
    <property type="match status" value="1"/>
</dbReference>
<name>A0A5B8RLQ4_9VIRU</name>
<organism evidence="5">
    <name type="scientific">Iridovirus Liz-CrIV</name>
    <dbReference type="NCBI Taxonomy" id="2594309"/>
    <lineage>
        <taxon>Viruses</taxon>
        <taxon>Varidnaviria</taxon>
        <taxon>Bamfordvirae</taxon>
        <taxon>Nucleocytoviricota</taxon>
        <taxon>Megaviricetes</taxon>
        <taxon>Pimascovirales</taxon>
        <taxon>Pimascovirales incertae sedis</taxon>
        <taxon>Iridoviridae</taxon>
    </lineage>
</organism>
<evidence type="ECO:0000259" key="4">
    <source>
        <dbReference type="PROSITE" id="PS50142"/>
    </source>
</evidence>
<evidence type="ECO:0000313" key="5">
    <source>
        <dbReference type="EMBL" id="QEA08235.1"/>
    </source>
</evidence>
<dbReference type="GO" id="GO:0003723">
    <property type="term" value="F:RNA binding"/>
    <property type="evidence" value="ECO:0007669"/>
    <property type="project" value="UniProtKB-UniRule"/>
</dbReference>
<dbReference type="SMART" id="SM00535">
    <property type="entry name" value="RIBOc"/>
    <property type="match status" value="1"/>
</dbReference>
<reference evidence="5" key="1">
    <citation type="journal article" date="2019" name="Viruses">
        <title>Detection and Characterization of Invertebrate Iridoviruses Found in Reptiles and Prey Insects in Europe over the Past Two Decades.</title>
        <authorList>
            <person name="Papp T."/>
            <person name="Marschang R.E."/>
        </authorList>
    </citation>
    <scope>NUCLEOTIDE SEQUENCE</scope>
    <source>
        <strain evidence="5">Liz-CrIV</strain>
    </source>
</reference>
<proteinExistence type="predicted"/>
<dbReference type="EMBL" id="MN081869">
    <property type="protein sequence ID" value="QEA08235.1"/>
    <property type="molecule type" value="Genomic_DNA"/>
</dbReference>
<evidence type="ECO:0000256" key="1">
    <source>
        <dbReference type="ARBA" id="ARBA00022884"/>
    </source>
</evidence>
<dbReference type="InterPro" id="IPR014720">
    <property type="entry name" value="dsRBD_dom"/>
</dbReference>
<evidence type="ECO:0000259" key="3">
    <source>
        <dbReference type="PROSITE" id="PS50137"/>
    </source>
</evidence>
<dbReference type="Gene3D" id="3.30.160.20">
    <property type="match status" value="1"/>
</dbReference>
<dbReference type="InterPro" id="IPR000999">
    <property type="entry name" value="RNase_III_dom"/>
</dbReference>
<feature type="domain" description="DRBM" evidence="3">
    <location>
        <begin position="204"/>
        <end position="276"/>
    </location>
</feature>
<evidence type="ECO:0000256" key="2">
    <source>
        <dbReference type="PROSITE-ProRule" id="PRU00266"/>
    </source>
</evidence>
<dbReference type="GO" id="GO:0004525">
    <property type="term" value="F:ribonuclease III activity"/>
    <property type="evidence" value="ECO:0007669"/>
    <property type="project" value="InterPro"/>
</dbReference>
<accession>A0A5B8RLQ4</accession>